<evidence type="ECO:0000256" key="1">
    <source>
        <dbReference type="ARBA" id="ARBA00023015"/>
    </source>
</evidence>
<keyword evidence="1" id="KW-0805">Transcription regulation</keyword>
<comment type="caution">
    <text evidence="7">The sequence shown here is derived from an EMBL/GenBank/DDBJ whole genome shotgun (WGS) entry which is preliminary data.</text>
</comment>
<proteinExistence type="predicted"/>
<dbReference type="SMART" id="SM00066">
    <property type="entry name" value="GAL4"/>
    <property type="match status" value="1"/>
</dbReference>
<dbReference type="GO" id="GO:0000981">
    <property type="term" value="F:DNA-binding transcription factor activity, RNA polymerase II-specific"/>
    <property type="evidence" value="ECO:0007669"/>
    <property type="project" value="InterPro"/>
</dbReference>
<dbReference type="Proteomes" id="UP001309876">
    <property type="component" value="Unassembled WGS sequence"/>
</dbReference>
<dbReference type="AlphaFoldDB" id="A0AAN7T5S6"/>
<accession>A0AAN7T5S6</accession>
<dbReference type="GO" id="GO:0003677">
    <property type="term" value="F:DNA binding"/>
    <property type="evidence" value="ECO:0007669"/>
    <property type="project" value="UniProtKB-KW"/>
</dbReference>
<reference evidence="7 8" key="1">
    <citation type="submission" date="2023-08" db="EMBL/GenBank/DDBJ databases">
        <title>Black Yeasts Isolated from many extreme environments.</title>
        <authorList>
            <person name="Coleine C."/>
            <person name="Stajich J.E."/>
            <person name="Selbmann L."/>
        </authorList>
    </citation>
    <scope>NUCLEOTIDE SEQUENCE [LARGE SCALE GENOMIC DNA]</scope>
    <source>
        <strain evidence="7 8">CCFEE 5910</strain>
    </source>
</reference>
<dbReference type="InterPro" id="IPR050987">
    <property type="entry name" value="AtrR-like"/>
</dbReference>
<dbReference type="EMBL" id="JAVRRJ010000001">
    <property type="protein sequence ID" value="KAK5090232.1"/>
    <property type="molecule type" value="Genomic_DNA"/>
</dbReference>
<keyword evidence="8" id="KW-1185">Reference proteome</keyword>
<gene>
    <name evidence="7" type="ORF">LTR05_000403</name>
</gene>
<sequence length="809" mass="91832">MDAQSLPVAPQSTQLFSAGKRQRVNTDVDEGGLKRIKTSPEEPSFYSDNVRRKLAATTRTGQACDRCKERKMKCDPDPIACQPCRQKSLKCYTTDRVSGQSRERGQWDRAENEVGFLRGQLAYYQKKYGPTTQDALSTPYSMLFQSPSCERSSITLDGHRDAGNSPSRSCNLPDPQYVGWPISDGTLYKGPVQGTKADILDWGVMDSGGFECDLMRPPMNDDIDFFNFSTPSVLKTIHQRQKIHKNDLHLPTKAEALAMAETFLTVMWRYYPVVHKGDFIDLVHHLYDDSQQVSLFEEIQVILVFGILKHQNAIRVQAKARLINDSYRYLHYGLGSFPDMMKSSSLAAMQTLALILMQFRNLPKPGHTWHLAQEMLIKCIDLNYHRDPDKIDLSTEQQNPLAKELRKRVFHAIIGVCIATGCRLGQPAPWQFVQWDVPLPMAILDSELSSTGIQAQLSGRCDFWPCIQLSKLLPLYTELHNYVLSVRREPVEYLKIVDLLQNKIDAWREDWDTSIVNEEPDASLTVSTLLIDQWAAEYTLNLHHPSVCPLQTPEVLERNLELCHRAAKKMLGYFHTLSKQYKAVDFTWHSVVAYTLAFGVTLHVYRRRKGSSVSQDQFSNIKNELAGWMSLMAYADLVLKTEKLLYRQFGPLVAQVEDELYEQMMSNARLDVPSSKSLKAINGSMPSTSTTKQQPSPLLHINSTFQEHSTPLNEQQTHFPHHQHYSGFDAASNFPQSQTPLPPVSYHTYNSTPVTSYAPLPTSLAPLLNEAPPSTMQYQYPTISVQDPAMMFSPHLYTDATAVWPMPEE</sequence>
<keyword evidence="2" id="KW-0238">DNA-binding</keyword>
<dbReference type="PROSITE" id="PS50048">
    <property type="entry name" value="ZN2_CY6_FUNGAL_2"/>
    <property type="match status" value="1"/>
</dbReference>
<name>A0AAN7T5S6_9EURO</name>
<dbReference type="CDD" id="cd12148">
    <property type="entry name" value="fungal_TF_MHR"/>
    <property type="match status" value="1"/>
</dbReference>
<keyword evidence="3" id="KW-0804">Transcription</keyword>
<keyword evidence="4" id="KW-0539">Nucleus</keyword>
<evidence type="ECO:0000256" key="2">
    <source>
        <dbReference type="ARBA" id="ARBA00023125"/>
    </source>
</evidence>
<dbReference type="Pfam" id="PF00172">
    <property type="entry name" value="Zn_clus"/>
    <property type="match status" value="1"/>
</dbReference>
<evidence type="ECO:0000259" key="6">
    <source>
        <dbReference type="PROSITE" id="PS50048"/>
    </source>
</evidence>
<dbReference type="CDD" id="cd00067">
    <property type="entry name" value="GAL4"/>
    <property type="match status" value="1"/>
</dbReference>
<organism evidence="7 8">
    <name type="scientific">Lithohypha guttulata</name>
    <dbReference type="NCBI Taxonomy" id="1690604"/>
    <lineage>
        <taxon>Eukaryota</taxon>
        <taxon>Fungi</taxon>
        <taxon>Dikarya</taxon>
        <taxon>Ascomycota</taxon>
        <taxon>Pezizomycotina</taxon>
        <taxon>Eurotiomycetes</taxon>
        <taxon>Chaetothyriomycetidae</taxon>
        <taxon>Chaetothyriales</taxon>
        <taxon>Trichomeriaceae</taxon>
        <taxon>Lithohypha</taxon>
    </lineage>
</organism>
<evidence type="ECO:0000313" key="7">
    <source>
        <dbReference type="EMBL" id="KAK5090232.1"/>
    </source>
</evidence>
<evidence type="ECO:0000256" key="3">
    <source>
        <dbReference type="ARBA" id="ARBA00023163"/>
    </source>
</evidence>
<dbReference type="SUPFAM" id="SSF57701">
    <property type="entry name" value="Zn2/Cys6 DNA-binding domain"/>
    <property type="match status" value="1"/>
</dbReference>
<dbReference type="GO" id="GO:0008270">
    <property type="term" value="F:zinc ion binding"/>
    <property type="evidence" value="ECO:0007669"/>
    <property type="project" value="InterPro"/>
</dbReference>
<evidence type="ECO:0000313" key="8">
    <source>
        <dbReference type="Proteomes" id="UP001309876"/>
    </source>
</evidence>
<dbReference type="PANTHER" id="PTHR46910">
    <property type="entry name" value="TRANSCRIPTION FACTOR PDR1"/>
    <property type="match status" value="1"/>
</dbReference>
<evidence type="ECO:0000256" key="4">
    <source>
        <dbReference type="ARBA" id="ARBA00023242"/>
    </source>
</evidence>
<dbReference type="PROSITE" id="PS00463">
    <property type="entry name" value="ZN2_CY6_FUNGAL_1"/>
    <property type="match status" value="1"/>
</dbReference>
<dbReference type="InterPro" id="IPR001138">
    <property type="entry name" value="Zn2Cys6_DnaBD"/>
</dbReference>
<dbReference type="Gene3D" id="4.10.240.10">
    <property type="entry name" value="Zn(2)-C6 fungal-type DNA-binding domain"/>
    <property type="match status" value="1"/>
</dbReference>
<dbReference type="InterPro" id="IPR036864">
    <property type="entry name" value="Zn2-C6_fun-type_DNA-bd_sf"/>
</dbReference>
<dbReference type="PANTHER" id="PTHR46910:SF4">
    <property type="entry name" value="ZN(2)-C6 FUNGAL-TYPE DOMAIN-CONTAINING PROTEIN"/>
    <property type="match status" value="1"/>
</dbReference>
<protein>
    <recommendedName>
        <fullName evidence="6">Zn(2)-C6 fungal-type domain-containing protein</fullName>
    </recommendedName>
</protein>
<feature type="domain" description="Zn(2)-C6 fungal-type" evidence="6">
    <location>
        <begin position="63"/>
        <end position="93"/>
    </location>
</feature>
<feature type="region of interest" description="Disordered" evidence="5">
    <location>
        <begin position="1"/>
        <end position="45"/>
    </location>
</feature>
<evidence type="ECO:0000256" key="5">
    <source>
        <dbReference type="SAM" id="MobiDB-lite"/>
    </source>
</evidence>